<protein>
    <submittedName>
        <fullName evidence="2">Uncharacterized protein</fullName>
    </submittedName>
</protein>
<dbReference type="Pfam" id="PF18979">
    <property type="entry name" value="DUF5715"/>
    <property type="match status" value="1"/>
</dbReference>
<keyword evidence="3" id="KW-1185">Reference proteome</keyword>
<reference evidence="2 3" key="1">
    <citation type="submission" date="2019-08" db="EMBL/GenBank/DDBJ databases">
        <title>In-depth cultivation of the pig gut microbiome towards novel bacterial diversity and tailored functional studies.</title>
        <authorList>
            <person name="Wylensek D."/>
            <person name="Hitch T.C.A."/>
            <person name="Clavel T."/>
        </authorList>
    </citation>
    <scope>NUCLEOTIDE SEQUENCE [LARGE SCALE GENOMIC DNA]</scope>
    <source>
        <strain evidence="2 3">LKV-178-WT-2A</strain>
    </source>
</reference>
<dbReference type="AlphaFoldDB" id="A0A7K0KBN7"/>
<feature type="transmembrane region" description="Helical" evidence="1">
    <location>
        <begin position="12"/>
        <end position="30"/>
    </location>
</feature>
<proteinExistence type="predicted"/>
<keyword evidence="1" id="KW-1133">Transmembrane helix</keyword>
<dbReference type="RefSeq" id="WP_154532847.1">
    <property type="nucleotide sequence ID" value="NZ_VUNG01000002.1"/>
</dbReference>
<organism evidence="2 3">
    <name type="scientific">Hallella mizrahii</name>
    <dbReference type="NCBI Taxonomy" id="2606637"/>
    <lineage>
        <taxon>Bacteria</taxon>
        <taxon>Pseudomonadati</taxon>
        <taxon>Bacteroidota</taxon>
        <taxon>Bacteroidia</taxon>
        <taxon>Bacteroidales</taxon>
        <taxon>Prevotellaceae</taxon>
        <taxon>Hallella</taxon>
    </lineage>
</organism>
<keyword evidence="1" id="KW-0812">Transmembrane</keyword>
<sequence length="299" mass="33627">MRITKKRYLQSFLIVTVVLAIVRLLFPSIANNRTAQTAVRQREAADSVGMRSDTAHAGQAIAVAQAGEAGNDTDKVVLEGTYLSKLAPSPLPSLRYSAGVSPFFKSDGSLRHTPIYSVPGYQRTFEDQQDVQLVSASKWGIQPVQNRDEAARRKSGLVFVGSNPYVYIDKLHSSIPYLVPRASILLQDIGRSYFDSLTMKGIPLHKIIVTSVLRSKDDVERLRGHNGNATQNSCHLYGTTFDVCYNRYKTVEPPGEQRRVVRNDTLKYILAEVLRDMREEKRCYVKYEVNQGCFHITVR</sequence>
<dbReference type="EMBL" id="VUNG01000002">
    <property type="protein sequence ID" value="MST83334.1"/>
    <property type="molecule type" value="Genomic_DNA"/>
</dbReference>
<evidence type="ECO:0000313" key="3">
    <source>
        <dbReference type="Proteomes" id="UP000438914"/>
    </source>
</evidence>
<evidence type="ECO:0000313" key="2">
    <source>
        <dbReference type="EMBL" id="MST83334.1"/>
    </source>
</evidence>
<keyword evidence="1" id="KW-0472">Membrane</keyword>
<gene>
    <name evidence="2" type="ORF">FYJ73_01305</name>
</gene>
<evidence type="ECO:0000256" key="1">
    <source>
        <dbReference type="SAM" id="Phobius"/>
    </source>
</evidence>
<comment type="caution">
    <text evidence="2">The sequence shown here is derived from an EMBL/GenBank/DDBJ whole genome shotgun (WGS) entry which is preliminary data.</text>
</comment>
<name>A0A7K0KBN7_9BACT</name>
<accession>A0A7K0KBN7</accession>
<dbReference type="InterPro" id="IPR043769">
    <property type="entry name" value="DUF5715"/>
</dbReference>
<dbReference type="Proteomes" id="UP000438914">
    <property type="component" value="Unassembled WGS sequence"/>
</dbReference>